<evidence type="ECO:0008006" key="3">
    <source>
        <dbReference type="Google" id="ProtNLM"/>
    </source>
</evidence>
<reference evidence="1 2" key="1">
    <citation type="submission" date="2016-12" db="EMBL/GenBank/DDBJ databases">
        <title>The genome of dimorphic prosthecate Glycocaulis alkaliphilus 6b-8t, isolated from crude oil dictates its adaptability in petroleum environments.</title>
        <authorList>
            <person name="Wu X.-L."/>
            <person name="Geng S."/>
        </authorList>
    </citation>
    <scope>NUCLEOTIDE SEQUENCE [LARGE SCALE GENOMIC DNA]</scope>
    <source>
        <strain evidence="1 2">6B-8</strain>
    </source>
</reference>
<dbReference type="KEGG" id="gak:X907_1084"/>
<name>A0A3T0E8H2_9PROT</name>
<evidence type="ECO:0000313" key="1">
    <source>
        <dbReference type="EMBL" id="AZU03622.1"/>
    </source>
</evidence>
<evidence type="ECO:0000313" key="2">
    <source>
        <dbReference type="Proteomes" id="UP000286954"/>
    </source>
</evidence>
<accession>A0A3T0E8H2</accession>
<proteinExistence type="predicted"/>
<dbReference type="AlphaFoldDB" id="A0A3T0E8H2"/>
<dbReference type="EMBL" id="CP018911">
    <property type="protein sequence ID" value="AZU03622.1"/>
    <property type="molecule type" value="Genomic_DNA"/>
</dbReference>
<gene>
    <name evidence="1" type="ORF">X907_1084</name>
</gene>
<dbReference type="Proteomes" id="UP000286954">
    <property type="component" value="Chromosome"/>
</dbReference>
<keyword evidence="2" id="KW-1185">Reference proteome</keyword>
<protein>
    <recommendedName>
        <fullName evidence="3">Lipid/polyisoprenoid-binding YceI-like domain-containing protein</fullName>
    </recommendedName>
</protein>
<organism evidence="1 2">
    <name type="scientific">Glycocaulis alkaliphilus</name>
    <dbReference type="NCBI Taxonomy" id="1434191"/>
    <lineage>
        <taxon>Bacteria</taxon>
        <taxon>Pseudomonadati</taxon>
        <taxon>Pseudomonadota</taxon>
        <taxon>Alphaproteobacteria</taxon>
        <taxon>Maricaulales</taxon>
        <taxon>Maricaulaceae</taxon>
        <taxon>Glycocaulis</taxon>
    </lineage>
</organism>
<sequence length="144" mass="16050">MADDVSGSVDGEARQWHVLQGDDGKTVNFSEFSPGFQTVTIQAHRSTRYEVEGSISITFSLMDGEISDGEAMYFPEARMTPHFTDENAHERLVLERVELDGGDTRLVGRYEGELAYRGSMFSEADETNTVSLVVEFDVSPSRED</sequence>